<dbReference type="Pfam" id="PF25539">
    <property type="entry name" value="Bestrophin_2"/>
    <property type="match status" value="1"/>
</dbReference>
<comment type="subcellular location">
    <subcellularLocation>
        <location evidence="1">Cell membrane</location>
        <topology evidence="1">Multi-pass membrane protein</topology>
    </subcellularLocation>
</comment>
<keyword evidence="3" id="KW-1003">Cell membrane</keyword>
<evidence type="ECO:0008006" key="12">
    <source>
        <dbReference type="Google" id="ProtNLM"/>
    </source>
</evidence>
<reference evidence="11" key="2">
    <citation type="submission" date="2012-11" db="EMBL/GenBank/DDBJ databases">
        <authorList>
            <person name="Kuo A."/>
            <person name="Curtis B.A."/>
            <person name="Tanifuji G."/>
            <person name="Burki F."/>
            <person name="Gruber A."/>
            <person name="Irimia M."/>
            <person name="Maruyama S."/>
            <person name="Arias M.C."/>
            <person name="Ball S.G."/>
            <person name="Gile G.H."/>
            <person name="Hirakawa Y."/>
            <person name="Hopkins J.F."/>
            <person name="Rensing S.A."/>
            <person name="Schmutz J."/>
            <person name="Symeonidi A."/>
            <person name="Elias M."/>
            <person name="Eveleigh R.J."/>
            <person name="Herman E.K."/>
            <person name="Klute M.J."/>
            <person name="Nakayama T."/>
            <person name="Obornik M."/>
            <person name="Reyes-Prieto A."/>
            <person name="Armbrust E.V."/>
            <person name="Aves S.J."/>
            <person name="Beiko R.G."/>
            <person name="Coutinho P."/>
            <person name="Dacks J.B."/>
            <person name="Durnford D.G."/>
            <person name="Fast N.M."/>
            <person name="Green B.R."/>
            <person name="Grisdale C."/>
            <person name="Hempe F."/>
            <person name="Henrissat B."/>
            <person name="Hoppner M.P."/>
            <person name="Ishida K.-I."/>
            <person name="Kim E."/>
            <person name="Koreny L."/>
            <person name="Kroth P.G."/>
            <person name="Liu Y."/>
            <person name="Malik S.-B."/>
            <person name="Maier U.G."/>
            <person name="McRose D."/>
            <person name="Mock T."/>
            <person name="Neilson J.A."/>
            <person name="Onodera N.T."/>
            <person name="Poole A.M."/>
            <person name="Pritham E.J."/>
            <person name="Richards T.A."/>
            <person name="Rocap G."/>
            <person name="Roy S.W."/>
            <person name="Sarai C."/>
            <person name="Schaack S."/>
            <person name="Shirato S."/>
            <person name="Slamovits C.H."/>
            <person name="Spencer D.F."/>
            <person name="Suzuki S."/>
            <person name="Worden A.Z."/>
            <person name="Zauner S."/>
            <person name="Barry K."/>
            <person name="Bell C."/>
            <person name="Bharti A.K."/>
            <person name="Crow J.A."/>
            <person name="Grimwood J."/>
            <person name="Kramer R."/>
            <person name="Lindquist E."/>
            <person name="Lucas S."/>
            <person name="Salamov A."/>
            <person name="McFadden G.I."/>
            <person name="Lane C.E."/>
            <person name="Keeling P.J."/>
            <person name="Gray M.W."/>
            <person name="Grigoriev I.V."/>
            <person name="Archibald J.M."/>
        </authorList>
    </citation>
    <scope>NUCLEOTIDE SEQUENCE</scope>
    <source>
        <strain evidence="11">CCMP2712</strain>
    </source>
</reference>
<dbReference type="RefSeq" id="XP_005828019.1">
    <property type="nucleotide sequence ID" value="XM_005827962.1"/>
</dbReference>
<evidence type="ECO:0000256" key="3">
    <source>
        <dbReference type="ARBA" id="ARBA00022475"/>
    </source>
</evidence>
<evidence type="ECO:0000313" key="9">
    <source>
        <dbReference type="EMBL" id="EKX41039.1"/>
    </source>
</evidence>
<proteinExistence type="predicted"/>
<keyword evidence="7 8" id="KW-0472">Membrane</keyword>
<sequence length="292" mass="33028">QAKRYSSGDWIHILFTWPRSTVLHRIRSPVLVTTCWTFLLALLDLWSDKVAKVRILKNFSKSPHSIVGSAMSLLLVFRTNAAYTRFWEGRCLWETLTNKARDLTRMLVAYRPVIGEKTCERMADLICTFPVALKHHLEGFMGPDQEEELARLLNPLDRPGVLQAVNRPLYIVQAMSSVITNDVPYQSDRWTSRERLAVLGMINELGKCVGGCERIVQTPIPLHYARHTGRFMGLFCLTLPLVFIGEMGLLAVPAVACVVWCLYGVQQEIGLLIENPFSRSTEVMPLLLPSSS</sequence>
<keyword evidence="11" id="KW-1185">Reference proteome</keyword>
<evidence type="ECO:0000256" key="7">
    <source>
        <dbReference type="ARBA" id="ARBA00023136"/>
    </source>
</evidence>
<protein>
    <recommendedName>
        <fullName evidence="12">Bestrophin homolog</fullName>
    </recommendedName>
</protein>
<dbReference type="Proteomes" id="UP000011087">
    <property type="component" value="Unassembled WGS sequence"/>
</dbReference>
<dbReference type="GO" id="GO:0005886">
    <property type="term" value="C:plasma membrane"/>
    <property type="evidence" value="ECO:0007669"/>
    <property type="project" value="UniProtKB-SubCell"/>
</dbReference>
<evidence type="ECO:0000256" key="2">
    <source>
        <dbReference type="ARBA" id="ARBA00022448"/>
    </source>
</evidence>
<accession>L1IYQ9</accession>
<dbReference type="STRING" id="905079.L1IYQ9"/>
<evidence type="ECO:0000256" key="6">
    <source>
        <dbReference type="ARBA" id="ARBA00023065"/>
    </source>
</evidence>
<dbReference type="OrthoDB" id="1368at2759"/>
<dbReference type="KEGG" id="gtt:GUITHDRAFT_74943"/>
<gene>
    <name evidence="9" type="ORF">GUITHDRAFT_74943</name>
</gene>
<evidence type="ECO:0000313" key="10">
    <source>
        <dbReference type="EnsemblProtists" id="EKX41039"/>
    </source>
</evidence>
<reference evidence="10" key="3">
    <citation type="submission" date="2016-03" db="UniProtKB">
        <authorList>
            <consortium name="EnsemblProtists"/>
        </authorList>
    </citation>
    <scope>IDENTIFICATION</scope>
</reference>
<keyword evidence="2" id="KW-0813">Transport</keyword>
<name>L1IYQ9_GUITC</name>
<keyword evidence="5 8" id="KW-1133">Transmembrane helix</keyword>
<dbReference type="InterPro" id="IPR044669">
    <property type="entry name" value="YneE/VCCN1/2-like"/>
</dbReference>
<dbReference type="AlphaFoldDB" id="L1IYQ9"/>
<dbReference type="PANTHER" id="PTHR33281">
    <property type="entry name" value="UPF0187 PROTEIN YNEE"/>
    <property type="match status" value="1"/>
</dbReference>
<keyword evidence="4 8" id="KW-0812">Transmembrane</keyword>
<dbReference type="HOGENOM" id="CLU_029790_4_1_1"/>
<dbReference type="GeneID" id="17297817"/>
<evidence type="ECO:0000256" key="4">
    <source>
        <dbReference type="ARBA" id="ARBA00022692"/>
    </source>
</evidence>
<feature type="non-terminal residue" evidence="9">
    <location>
        <position position="1"/>
    </location>
</feature>
<evidence type="ECO:0000256" key="5">
    <source>
        <dbReference type="ARBA" id="ARBA00022989"/>
    </source>
</evidence>
<reference evidence="9 11" key="1">
    <citation type="journal article" date="2012" name="Nature">
        <title>Algal genomes reveal evolutionary mosaicism and the fate of nucleomorphs.</title>
        <authorList>
            <consortium name="DOE Joint Genome Institute"/>
            <person name="Curtis B.A."/>
            <person name="Tanifuji G."/>
            <person name="Burki F."/>
            <person name="Gruber A."/>
            <person name="Irimia M."/>
            <person name="Maruyama S."/>
            <person name="Arias M.C."/>
            <person name="Ball S.G."/>
            <person name="Gile G.H."/>
            <person name="Hirakawa Y."/>
            <person name="Hopkins J.F."/>
            <person name="Kuo A."/>
            <person name="Rensing S.A."/>
            <person name="Schmutz J."/>
            <person name="Symeonidi A."/>
            <person name="Elias M."/>
            <person name="Eveleigh R.J."/>
            <person name="Herman E.K."/>
            <person name="Klute M.J."/>
            <person name="Nakayama T."/>
            <person name="Obornik M."/>
            <person name="Reyes-Prieto A."/>
            <person name="Armbrust E.V."/>
            <person name="Aves S.J."/>
            <person name="Beiko R.G."/>
            <person name="Coutinho P."/>
            <person name="Dacks J.B."/>
            <person name="Durnford D.G."/>
            <person name="Fast N.M."/>
            <person name="Green B.R."/>
            <person name="Grisdale C.J."/>
            <person name="Hempel F."/>
            <person name="Henrissat B."/>
            <person name="Hoppner M.P."/>
            <person name="Ishida K."/>
            <person name="Kim E."/>
            <person name="Koreny L."/>
            <person name="Kroth P.G."/>
            <person name="Liu Y."/>
            <person name="Malik S.B."/>
            <person name="Maier U.G."/>
            <person name="McRose D."/>
            <person name="Mock T."/>
            <person name="Neilson J.A."/>
            <person name="Onodera N.T."/>
            <person name="Poole A.M."/>
            <person name="Pritham E.J."/>
            <person name="Richards T.A."/>
            <person name="Rocap G."/>
            <person name="Roy S.W."/>
            <person name="Sarai C."/>
            <person name="Schaack S."/>
            <person name="Shirato S."/>
            <person name="Slamovits C.H."/>
            <person name="Spencer D.F."/>
            <person name="Suzuki S."/>
            <person name="Worden A.Z."/>
            <person name="Zauner S."/>
            <person name="Barry K."/>
            <person name="Bell C."/>
            <person name="Bharti A.K."/>
            <person name="Crow J.A."/>
            <person name="Grimwood J."/>
            <person name="Kramer R."/>
            <person name="Lindquist E."/>
            <person name="Lucas S."/>
            <person name="Salamov A."/>
            <person name="McFadden G.I."/>
            <person name="Lane C.E."/>
            <person name="Keeling P.J."/>
            <person name="Gray M.W."/>
            <person name="Grigoriev I.V."/>
            <person name="Archibald J.M."/>
        </authorList>
    </citation>
    <scope>NUCLEOTIDE SEQUENCE</scope>
    <source>
        <strain evidence="9 11">CCMP2712</strain>
    </source>
</reference>
<dbReference type="eggNOG" id="ENOG502QSQE">
    <property type="taxonomic scope" value="Eukaryota"/>
</dbReference>
<evidence type="ECO:0000256" key="1">
    <source>
        <dbReference type="ARBA" id="ARBA00004651"/>
    </source>
</evidence>
<evidence type="ECO:0000256" key="8">
    <source>
        <dbReference type="SAM" id="Phobius"/>
    </source>
</evidence>
<evidence type="ECO:0000313" key="11">
    <source>
        <dbReference type="Proteomes" id="UP000011087"/>
    </source>
</evidence>
<keyword evidence="6" id="KW-0406">Ion transport</keyword>
<dbReference type="EMBL" id="JH993026">
    <property type="protein sequence ID" value="EKX41039.1"/>
    <property type="molecule type" value="Genomic_DNA"/>
</dbReference>
<dbReference type="GO" id="GO:0005254">
    <property type="term" value="F:chloride channel activity"/>
    <property type="evidence" value="ECO:0007669"/>
    <property type="project" value="InterPro"/>
</dbReference>
<organism evidence="9">
    <name type="scientific">Guillardia theta (strain CCMP2712)</name>
    <name type="common">Cryptophyte</name>
    <dbReference type="NCBI Taxonomy" id="905079"/>
    <lineage>
        <taxon>Eukaryota</taxon>
        <taxon>Cryptophyceae</taxon>
        <taxon>Pyrenomonadales</taxon>
        <taxon>Geminigeraceae</taxon>
        <taxon>Guillardia</taxon>
    </lineage>
</organism>
<dbReference type="EnsemblProtists" id="EKX41039">
    <property type="protein sequence ID" value="EKX41039"/>
    <property type="gene ID" value="GUITHDRAFT_74943"/>
</dbReference>
<dbReference type="PANTHER" id="PTHR33281:SF19">
    <property type="entry name" value="VOLTAGE-DEPENDENT ANION CHANNEL-FORMING PROTEIN YNEE"/>
    <property type="match status" value="1"/>
</dbReference>
<dbReference type="PaxDb" id="55529-EKX41039"/>
<dbReference type="OMA" id="AYVNCLA"/>
<feature type="transmembrane region" description="Helical" evidence="8">
    <location>
        <begin position="234"/>
        <end position="265"/>
    </location>
</feature>